<feature type="non-terminal residue" evidence="1">
    <location>
        <position position="1"/>
    </location>
</feature>
<sequence>AGWKSVFWGPNYASLLRIKQKYDPQGVFWVTPGVGADLFEVKEGRVCKAAGTASAANALPPLNDNSNYAMMNDYDADGSAFPIIMGPNGPMKNPASNPNAPVTPATDQPGNEGTTVSGEGGMEPGMPMGSDGSPAAPAPAPAAAPAAMPPMDGHSHGGMERRVAQPFAA</sequence>
<accession>A0ACC3DNX8</accession>
<name>A0ACC3DNX8_9PEZI</name>
<proteinExistence type="predicted"/>
<gene>
    <name evidence="1" type="ORF">LTS18_007791</name>
</gene>
<reference evidence="1" key="1">
    <citation type="submission" date="2024-09" db="EMBL/GenBank/DDBJ databases">
        <title>Black Yeasts Isolated from many extreme environments.</title>
        <authorList>
            <person name="Coleine C."/>
            <person name="Stajich J.E."/>
            <person name="Selbmann L."/>
        </authorList>
    </citation>
    <scope>NUCLEOTIDE SEQUENCE</scope>
    <source>
        <strain evidence="1">CCFEE 5737</strain>
    </source>
</reference>
<organism evidence="1 2">
    <name type="scientific">Coniosporium uncinatum</name>
    <dbReference type="NCBI Taxonomy" id="93489"/>
    <lineage>
        <taxon>Eukaryota</taxon>
        <taxon>Fungi</taxon>
        <taxon>Dikarya</taxon>
        <taxon>Ascomycota</taxon>
        <taxon>Pezizomycotina</taxon>
        <taxon>Dothideomycetes</taxon>
        <taxon>Dothideomycetes incertae sedis</taxon>
        <taxon>Coniosporium</taxon>
    </lineage>
</organism>
<keyword evidence="2" id="KW-1185">Reference proteome</keyword>
<dbReference type="Proteomes" id="UP001186974">
    <property type="component" value="Unassembled WGS sequence"/>
</dbReference>
<comment type="caution">
    <text evidence="1">The sequence shown here is derived from an EMBL/GenBank/DDBJ whole genome shotgun (WGS) entry which is preliminary data.</text>
</comment>
<protein>
    <submittedName>
        <fullName evidence="1">Uncharacterized protein</fullName>
    </submittedName>
</protein>
<evidence type="ECO:0000313" key="2">
    <source>
        <dbReference type="Proteomes" id="UP001186974"/>
    </source>
</evidence>
<dbReference type="EMBL" id="JAWDJW010001994">
    <property type="protein sequence ID" value="KAK3078327.1"/>
    <property type="molecule type" value="Genomic_DNA"/>
</dbReference>
<evidence type="ECO:0000313" key="1">
    <source>
        <dbReference type="EMBL" id="KAK3078327.1"/>
    </source>
</evidence>